<dbReference type="CDD" id="cd02440">
    <property type="entry name" value="AdoMet_MTases"/>
    <property type="match status" value="1"/>
</dbReference>
<gene>
    <name evidence="2" type="ORF">FQP90_19205</name>
</gene>
<dbReference type="AlphaFoldDB" id="A0A558GRT7"/>
<dbReference type="GO" id="GO:0032259">
    <property type="term" value="P:methylation"/>
    <property type="evidence" value="ECO:0007669"/>
    <property type="project" value="UniProtKB-KW"/>
</dbReference>
<dbReference type="OrthoDB" id="9805171at2"/>
<dbReference type="Gene3D" id="3.40.50.150">
    <property type="entry name" value="Vaccinia Virus protein VP39"/>
    <property type="match status" value="1"/>
</dbReference>
<keyword evidence="2" id="KW-0808">Transferase</keyword>
<dbReference type="InterPro" id="IPR041698">
    <property type="entry name" value="Methyltransf_25"/>
</dbReference>
<dbReference type="InterPro" id="IPR050508">
    <property type="entry name" value="Methyltransf_Superfamily"/>
</dbReference>
<dbReference type="PANTHER" id="PTHR42912:SF80">
    <property type="entry name" value="METHYLTRANSFERASE DOMAIN-CONTAINING PROTEIN"/>
    <property type="match status" value="1"/>
</dbReference>
<dbReference type="SUPFAM" id="SSF53335">
    <property type="entry name" value="S-adenosyl-L-methionine-dependent methyltransferases"/>
    <property type="match status" value="1"/>
</dbReference>
<dbReference type="InterPro" id="IPR029063">
    <property type="entry name" value="SAM-dependent_MTases_sf"/>
</dbReference>
<dbReference type="Pfam" id="PF13649">
    <property type="entry name" value="Methyltransf_25"/>
    <property type="match status" value="1"/>
</dbReference>
<evidence type="ECO:0000313" key="3">
    <source>
        <dbReference type="Proteomes" id="UP000316500"/>
    </source>
</evidence>
<dbReference type="Proteomes" id="UP000316500">
    <property type="component" value="Unassembled WGS sequence"/>
</dbReference>
<proteinExistence type="predicted"/>
<dbReference type="RefSeq" id="WP_144652672.1">
    <property type="nucleotide sequence ID" value="NZ_VNFK01000018.1"/>
</dbReference>
<name>A0A558GRT7_PAENT</name>
<accession>A0A558GRT7</accession>
<dbReference type="PANTHER" id="PTHR42912">
    <property type="entry name" value="METHYLTRANSFERASE"/>
    <property type="match status" value="1"/>
</dbReference>
<comment type="caution">
    <text evidence="2">The sequence shown here is derived from an EMBL/GenBank/DDBJ whole genome shotgun (WGS) entry which is preliminary data.</text>
</comment>
<protein>
    <submittedName>
        <fullName evidence="2">Class I SAM-dependent methyltransferase</fullName>
    </submittedName>
</protein>
<dbReference type="EMBL" id="VNFK01000018">
    <property type="protein sequence ID" value="TVU59526.1"/>
    <property type="molecule type" value="Genomic_DNA"/>
</dbReference>
<dbReference type="GO" id="GO:0008168">
    <property type="term" value="F:methyltransferase activity"/>
    <property type="evidence" value="ECO:0007669"/>
    <property type="project" value="UniProtKB-KW"/>
</dbReference>
<evidence type="ECO:0000313" key="2">
    <source>
        <dbReference type="EMBL" id="TVU59526.1"/>
    </source>
</evidence>
<evidence type="ECO:0000259" key="1">
    <source>
        <dbReference type="Pfam" id="PF13649"/>
    </source>
</evidence>
<feature type="domain" description="Methyltransferase" evidence="1">
    <location>
        <begin position="46"/>
        <end position="136"/>
    </location>
</feature>
<reference evidence="2 3" key="1">
    <citation type="submission" date="2019-07" db="EMBL/GenBank/DDBJ databases">
        <title>Diversity of Bacteria from Kongsfjorden, Arctic.</title>
        <authorList>
            <person name="Yu Y."/>
        </authorList>
    </citation>
    <scope>NUCLEOTIDE SEQUENCE [LARGE SCALE GENOMIC DNA]</scope>
    <source>
        <strain evidence="2 3">SM1928</strain>
    </source>
</reference>
<sequence length="206" mass="21774">MSSAVVRAAYSARSAEYTSLFGSLSSTHPADRELVLSWAQGLSGKVIDAGCGPGQWTAFLHSAGVDVQGVDLVPDFIETAKQACPDAQFSVGSLERLPTPDHSLAGILAWYSLIHISPAEISRVLNEFARCLKPGGGLLIGFFEGPAGEPFRHAVTRAYFWSAEEMSGLLQEAGFSIVGTHSRVDPGVRPHAAIVAKRGLTPGRVG</sequence>
<organism evidence="2 3">
    <name type="scientific">Paenarthrobacter nitroguajacolicus</name>
    <name type="common">Arthrobacter nitroguajacolicus</name>
    <dbReference type="NCBI Taxonomy" id="211146"/>
    <lineage>
        <taxon>Bacteria</taxon>
        <taxon>Bacillati</taxon>
        <taxon>Actinomycetota</taxon>
        <taxon>Actinomycetes</taxon>
        <taxon>Micrococcales</taxon>
        <taxon>Micrococcaceae</taxon>
        <taxon>Paenarthrobacter</taxon>
    </lineage>
</organism>
<keyword evidence="2" id="KW-0489">Methyltransferase</keyword>